<organism evidence="1 2">
    <name type="scientific">Entomophthora muscae</name>
    <dbReference type="NCBI Taxonomy" id="34485"/>
    <lineage>
        <taxon>Eukaryota</taxon>
        <taxon>Fungi</taxon>
        <taxon>Fungi incertae sedis</taxon>
        <taxon>Zoopagomycota</taxon>
        <taxon>Entomophthoromycotina</taxon>
        <taxon>Entomophthoromycetes</taxon>
        <taxon>Entomophthorales</taxon>
        <taxon>Entomophthoraceae</taxon>
        <taxon>Entomophthora</taxon>
    </lineage>
</organism>
<evidence type="ECO:0000313" key="2">
    <source>
        <dbReference type="Proteomes" id="UP001165960"/>
    </source>
</evidence>
<proteinExistence type="predicted"/>
<gene>
    <name evidence="1" type="ORF">DSO57_1013844</name>
</gene>
<accession>A0ACC2T617</accession>
<dbReference type="EMBL" id="QTSX02003602">
    <property type="protein sequence ID" value="KAJ9069906.1"/>
    <property type="molecule type" value="Genomic_DNA"/>
</dbReference>
<name>A0ACC2T617_9FUNG</name>
<reference evidence="1" key="1">
    <citation type="submission" date="2022-04" db="EMBL/GenBank/DDBJ databases">
        <title>Genome of the entomopathogenic fungus Entomophthora muscae.</title>
        <authorList>
            <person name="Elya C."/>
            <person name="Lovett B.R."/>
            <person name="Lee E."/>
            <person name="Macias A.M."/>
            <person name="Hajek A.E."/>
            <person name="De Bivort B.L."/>
            <person name="Kasson M.T."/>
            <person name="De Fine Licht H.H."/>
            <person name="Stajich J.E."/>
        </authorList>
    </citation>
    <scope>NUCLEOTIDE SEQUENCE</scope>
    <source>
        <strain evidence="1">Berkeley</strain>
    </source>
</reference>
<evidence type="ECO:0000313" key="1">
    <source>
        <dbReference type="EMBL" id="KAJ9069906.1"/>
    </source>
</evidence>
<dbReference type="Proteomes" id="UP001165960">
    <property type="component" value="Unassembled WGS sequence"/>
</dbReference>
<comment type="caution">
    <text evidence="1">The sequence shown here is derived from an EMBL/GenBank/DDBJ whole genome shotgun (WGS) entry which is preliminary data.</text>
</comment>
<keyword evidence="2" id="KW-1185">Reference proteome</keyword>
<sequence length="177" mass="19260">MILDNSTLQTLVPGPPCVPTLYPVHCGVYLPVLCADLLCGEVRERQPPHQILPVIDDHLPNCHRPDWLPVLQPLAISSSSTYNVWVSPPLFTPRSLIWCLSLPLPNPVQGPNQPANQNDNPGLGQQSPAANLLPLSQSGYSTYGPAPKRWTLTDQIPQEIGCTQPGGLARDQIADQL</sequence>
<protein>
    <submittedName>
        <fullName evidence="1">Uncharacterized protein</fullName>
    </submittedName>
</protein>